<sequence length="137" mass="14892">MHLMALGMFLFELGTLAYDELQRKTDWRHARSARIGARDATQFVGVGDETISLSGSTYAEIADGRVSLDDLRAMADDGEALPLVDGRGTVYGTFVITSIDERHAFLMADGRARRIDFGIDLLRVDDAAPANNAQATA</sequence>
<dbReference type="Pfam" id="PF06995">
    <property type="entry name" value="Phage_P2_GpU"/>
    <property type="match status" value="1"/>
</dbReference>
<dbReference type="InterPro" id="IPR009734">
    <property type="entry name" value="Myoviridae_GpU"/>
</dbReference>
<dbReference type="Proteomes" id="UP001595957">
    <property type="component" value="Unassembled WGS sequence"/>
</dbReference>
<gene>
    <name evidence="1" type="ORF">ACFO3E_06070</name>
</gene>
<reference evidence="2" key="1">
    <citation type="journal article" date="2019" name="Int. J. Syst. Evol. Microbiol.">
        <title>The Global Catalogue of Microorganisms (GCM) 10K type strain sequencing project: providing services to taxonomists for standard genome sequencing and annotation.</title>
        <authorList>
            <consortium name="The Broad Institute Genomics Platform"/>
            <consortium name="The Broad Institute Genome Sequencing Center for Infectious Disease"/>
            <person name="Wu L."/>
            <person name="Ma J."/>
        </authorList>
    </citation>
    <scope>NUCLEOTIDE SEQUENCE [LARGE SCALE GENOMIC DNA]</scope>
    <source>
        <strain evidence="2">NBRC 103632</strain>
    </source>
</reference>
<accession>A0ABV9EWJ4</accession>
<keyword evidence="2" id="KW-1185">Reference proteome</keyword>
<evidence type="ECO:0000313" key="1">
    <source>
        <dbReference type="EMBL" id="MFC4593757.1"/>
    </source>
</evidence>
<dbReference type="RefSeq" id="WP_380803198.1">
    <property type="nucleotide sequence ID" value="NZ_JBHSFZ010000008.1"/>
</dbReference>
<evidence type="ECO:0000313" key="2">
    <source>
        <dbReference type="Proteomes" id="UP001595957"/>
    </source>
</evidence>
<name>A0ABV9EWJ4_9SPHN</name>
<protein>
    <submittedName>
        <fullName evidence="1">Phage tail protein</fullName>
    </submittedName>
</protein>
<comment type="caution">
    <text evidence="1">The sequence shown here is derived from an EMBL/GenBank/DDBJ whole genome shotgun (WGS) entry which is preliminary data.</text>
</comment>
<proteinExistence type="predicted"/>
<organism evidence="1 2">
    <name type="scientific">Sphingobium tyrosinilyticum</name>
    <dbReference type="NCBI Taxonomy" id="2715436"/>
    <lineage>
        <taxon>Bacteria</taxon>
        <taxon>Pseudomonadati</taxon>
        <taxon>Pseudomonadota</taxon>
        <taxon>Alphaproteobacteria</taxon>
        <taxon>Sphingomonadales</taxon>
        <taxon>Sphingomonadaceae</taxon>
        <taxon>Sphingobium</taxon>
    </lineage>
</organism>
<dbReference type="EMBL" id="JBHSFZ010000008">
    <property type="protein sequence ID" value="MFC4593757.1"/>
    <property type="molecule type" value="Genomic_DNA"/>
</dbReference>
<dbReference type="InterPro" id="IPR016912">
    <property type="entry name" value="Phage_P2_GpU"/>
</dbReference>
<dbReference type="PIRSF" id="PIRSF029208">
    <property type="entry name" value="Phage_tail_GPU"/>
    <property type="match status" value="1"/>
</dbReference>